<evidence type="ECO:0008006" key="3">
    <source>
        <dbReference type="Google" id="ProtNLM"/>
    </source>
</evidence>
<reference evidence="1 2" key="1">
    <citation type="submission" date="2018-07" db="EMBL/GenBank/DDBJ databases">
        <title>The molecular basis for the intramolecular migration of carboxyl group in the catabolism of para-hydroxybenzoate via gentisate.</title>
        <authorList>
            <person name="Zhao H."/>
            <person name="Xu Y."/>
            <person name="Lin S."/>
            <person name="Spain J.C."/>
            <person name="Zhou N.-Y."/>
        </authorList>
    </citation>
    <scope>NUCLEOTIDE SEQUENCE [LARGE SCALE GENOMIC DNA]</scope>
    <source>
        <strain evidence="1 2">PHB-7a</strain>
    </source>
</reference>
<gene>
    <name evidence="1" type="ORF">DTO10_06600</name>
</gene>
<dbReference type="SUPFAM" id="SSF110849">
    <property type="entry name" value="ParB/Sulfiredoxin"/>
    <property type="match status" value="1"/>
</dbReference>
<dbReference type="Proteomes" id="UP000260457">
    <property type="component" value="Chromosome"/>
</dbReference>
<protein>
    <recommendedName>
        <fullName evidence="3">Chromosome partitioning protein ParB</fullName>
    </recommendedName>
</protein>
<keyword evidence="2" id="KW-1185">Reference proteome</keyword>
<name>A0ABM6XIL5_9BACI</name>
<evidence type="ECO:0000313" key="1">
    <source>
        <dbReference type="EMBL" id="AXN38134.1"/>
    </source>
</evidence>
<organism evidence="1 2">
    <name type="scientific">Peribacillus butanolivorans</name>
    <dbReference type="NCBI Taxonomy" id="421767"/>
    <lineage>
        <taxon>Bacteria</taxon>
        <taxon>Bacillati</taxon>
        <taxon>Bacillota</taxon>
        <taxon>Bacilli</taxon>
        <taxon>Bacillales</taxon>
        <taxon>Bacillaceae</taxon>
        <taxon>Peribacillus</taxon>
    </lineage>
</organism>
<dbReference type="EMBL" id="CP030926">
    <property type="protein sequence ID" value="AXN38134.1"/>
    <property type="molecule type" value="Genomic_DNA"/>
</dbReference>
<dbReference type="RefSeq" id="WP_116820936.1">
    <property type="nucleotide sequence ID" value="NZ_CP030926.1"/>
</dbReference>
<proteinExistence type="predicted"/>
<evidence type="ECO:0000313" key="2">
    <source>
        <dbReference type="Proteomes" id="UP000260457"/>
    </source>
</evidence>
<accession>A0ABM6XIL5</accession>
<dbReference type="InterPro" id="IPR036086">
    <property type="entry name" value="ParB/Sulfiredoxin_sf"/>
</dbReference>
<sequence length="427" mass="49209">MTIKLNDLVGSRIMMTDSTRKLTIKGETKAYKVAKIPLDLCHYNDQNGRIATHISEHISNGNTLNKSALEEYNGVLEDFIYKSNPTALDATKTNIDKFGQRVPGVVLNDGRIIDGNRRFTALRKLKRENGKDLYFEAVILNQEEGIEERDIKRLELNLQHAEEKPVDYDPIDNLVDVYRDLIENKLFSEIEYVENTNKKPSEVALMMKKADLMVQFLDYINAEGKYYIARDLALDGPLQEIVRILENQFKGIDVRTILSTSHGDKGEQAGYFRVRNALFTAIFSKRKLNETDDKGDLSRDIREMGKFIINASNREEFLDEFDDIVEEVYETFQDLDAVDVSSVREVGRELADVRKEAQKVIDKHIEDSRLVTAKIKPVELLNKAFDDLKRIEVEQVKRMDPSTEQEFLIVYEEVQRKLKEFGEALNV</sequence>